<evidence type="ECO:0000313" key="1">
    <source>
        <dbReference type="EMBL" id="MFC4302154.1"/>
    </source>
</evidence>
<name>A0ABV8S6Q8_9BACL</name>
<accession>A0ABV8S6Q8</accession>
<gene>
    <name evidence="1" type="ORF">ACFO1S_01720</name>
</gene>
<sequence length="112" mass="12447">MRWVPLPDSEALAAVMFGSVLLAQVGGDKSLRGIMDGNINEKFVRSQTGRLEFVVEDEQGSQADFIPLFRVQDEQYSVYLDRSGHAAPYRRFTFAADGSAAYEEVTRQSPSP</sequence>
<dbReference type="RefSeq" id="WP_378126114.1">
    <property type="nucleotide sequence ID" value="NZ_JBHSED010000003.1"/>
</dbReference>
<organism evidence="1 2">
    <name type="scientific">Cohnella boryungensis</name>
    <dbReference type="NCBI Taxonomy" id="768479"/>
    <lineage>
        <taxon>Bacteria</taxon>
        <taxon>Bacillati</taxon>
        <taxon>Bacillota</taxon>
        <taxon>Bacilli</taxon>
        <taxon>Bacillales</taxon>
        <taxon>Paenibacillaceae</taxon>
        <taxon>Cohnella</taxon>
    </lineage>
</organism>
<evidence type="ECO:0000313" key="2">
    <source>
        <dbReference type="Proteomes" id="UP001595755"/>
    </source>
</evidence>
<protein>
    <submittedName>
        <fullName evidence="1">Uncharacterized protein</fullName>
    </submittedName>
</protein>
<keyword evidence="2" id="KW-1185">Reference proteome</keyword>
<reference evidence="2" key="1">
    <citation type="journal article" date="2019" name="Int. J. Syst. Evol. Microbiol.">
        <title>The Global Catalogue of Microorganisms (GCM) 10K type strain sequencing project: providing services to taxonomists for standard genome sequencing and annotation.</title>
        <authorList>
            <consortium name="The Broad Institute Genomics Platform"/>
            <consortium name="The Broad Institute Genome Sequencing Center for Infectious Disease"/>
            <person name="Wu L."/>
            <person name="Ma J."/>
        </authorList>
    </citation>
    <scope>NUCLEOTIDE SEQUENCE [LARGE SCALE GENOMIC DNA]</scope>
    <source>
        <strain evidence="2">CGMCC 4.1641</strain>
    </source>
</reference>
<comment type="caution">
    <text evidence="1">The sequence shown here is derived from an EMBL/GenBank/DDBJ whole genome shotgun (WGS) entry which is preliminary data.</text>
</comment>
<proteinExistence type="predicted"/>
<dbReference type="Proteomes" id="UP001595755">
    <property type="component" value="Unassembled WGS sequence"/>
</dbReference>
<dbReference type="EMBL" id="JBHSED010000003">
    <property type="protein sequence ID" value="MFC4302154.1"/>
    <property type="molecule type" value="Genomic_DNA"/>
</dbReference>